<accession>A0A942Z9F2</accession>
<reference evidence="2" key="1">
    <citation type="submission" date="2019-12" db="EMBL/GenBank/DDBJ databases">
        <title>Clostridiaceae gen. nov. sp. nov., isolated from sediment in Xinjiang, China.</title>
        <authorList>
            <person name="Zhang R."/>
        </authorList>
    </citation>
    <scope>NUCLEOTIDE SEQUENCE</scope>
    <source>
        <strain evidence="2">D2Q-11</strain>
    </source>
</reference>
<evidence type="ECO:0000313" key="3">
    <source>
        <dbReference type="Proteomes" id="UP000724672"/>
    </source>
</evidence>
<dbReference type="RefSeq" id="WP_203367179.1">
    <property type="nucleotide sequence ID" value="NZ_WSFT01000044.1"/>
</dbReference>
<dbReference type="InterPro" id="IPR007353">
    <property type="entry name" value="DUF421"/>
</dbReference>
<sequence length="96" mass="11112">MIKLVLIFFLISLIIFIIKPKKFTPYTSSVQLPLILVKNGSIVNHNLYAIKKDENWLNNTLNKKGIYNLSNIEQAIILTTGILDVQLYSKYEEKRT</sequence>
<proteinExistence type="predicted"/>
<gene>
    <name evidence="2" type="ORF">GOQ27_12350</name>
</gene>
<dbReference type="Gene3D" id="3.30.240.20">
    <property type="entry name" value="bsu07140 like domains"/>
    <property type="match status" value="1"/>
</dbReference>
<evidence type="ECO:0000259" key="1">
    <source>
        <dbReference type="Pfam" id="PF04239"/>
    </source>
</evidence>
<keyword evidence="3" id="KW-1185">Reference proteome</keyword>
<feature type="domain" description="YetF C-terminal" evidence="1">
    <location>
        <begin position="29"/>
        <end position="72"/>
    </location>
</feature>
<evidence type="ECO:0000313" key="2">
    <source>
        <dbReference type="EMBL" id="MBS4539258.1"/>
    </source>
</evidence>
<dbReference type="EMBL" id="WSFT01000044">
    <property type="protein sequence ID" value="MBS4539258.1"/>
    <property type="molecule type" value="Genomic_DNA"/>
</dbReference>
<protein>
    <submittedName>
        <fullName evidence="2">DUF421 domain-containing protein</fullName>
    </submittedName>
</protein>
<name>A0A942Z9F2_9FIRM</name>
<dbReference type="AlphaFoldDB" id="A0A942Z9F2"/>
<dbReference type="Pfam" id="PF04239">
    <property type="entry name" value="DUF421"/>
    <property type="match status" value="1"/>
</dbReference>
<dbReference type="InterPro" id="IPR023090">
    <property type="entry name" value="UPF0702_alpha/beta_dom_sf"/>
</dbReference>
<comment type="caution">
    <text evidence="2">The sequence shown here is derived from an EMBL/GenBank/DDBJ whole genome shotgun (WGS) entry which is preliminary data.</text>
</comment>
<dbReference type="Proteomes" id="UP000724672">
    <property type="component" value="Unassembled WGS sequence"/>
</dbReference>
<organism evidence="2 3">
    <name type="scientific">Anaeromonas frigoriresistens</name>
    <dbReference type="NCBI Taxonomy" id="2683708"/>
    <lineage>
        <taxon>Bacteria</taxon>
        <taxon>Bacillati</taxon>
        <taxon>Bacillota</taxon>
        <taxon>Tissierellia</taxon>
        <taxon>Tissierellales</taxon>
        <taxon>Thermohalobacteraceae</taxon>
        <taxon>Anaeromonas</taxon>
    </lineage>
</organism>